<dbReference type="InterPro" id="IPR056884">
    <property type="entry name" value="NPHP3-like_N"/>
</dbReference>
<evidence type="ECO:0000259" key="2">
    <source>
        <dbReference type="Pfam" id="PF24883"/>
    </source>
</evidence>
<gene>
    <name evidence="3" type="ORF">N7G274_004508</name>
</gene>
<evidence type="ECO:0000313" key="3">
    <source>
        <dbReference type="EMBL" id="KAL2042749.1"/>
    </source>
</evidence>
<keyword evidence="4" id="KW-1185">Reference proteome</keyword>
<proteinExistence type="predicted"/>
<dbReference type="Proteomes" id="UP001590950">
    <property type="component" value="Unassembled WGS sequence"/>
</dbReference>
<feature type="domain" description="Nephrocystin 3-like N-terminal" evidence="2">
    <location>
        <begin position="85"/>
        <end position="117"/>
    </location>
</feature>
<evidence type="ECO:0000256" key="1">
    <source>
        <dbReference type="ARBA" id="ARBA00022737"/>
    </source>
</evidence>
<organism evidence="3 4">
    <name type="scientific">Stereocaulon virgatum</name>
    <dbReference type="NCBI Taxonomy" id="373712"/>
    <lineage>
        <taxon>Eukaryota</taxon>
        <taxon>Fungi</taxon>
        <taxon>Dikarya</taxon>
        <taxon>Ascomycota</taxon>
        <taxon>Pezizomycotina</taxon>
        <taxon>Lecanoromycetes</taxon>
        <taxon>OSLEUM clade</taxon>
        <taxon>Lecanoromycetidae</taxon>
        <taxon>Lecanorales</taxon>
        <taxon>Lecanorineae</taxon>
        <taxon>Stereocaulaceae</taxon>
        <taxon>Stereocaulon</taxon>
    </lineage>
</organism>
<accession>A0ABR4AA42</accession>
<name>A0ABR4AA42_9LECA</name>
<comment type="caution">
    <text evidence="3">The sequence shown here is derived from an EMBL/GenBank/DDBJ whole genome shotgun (WGS) entry which is preliminary data.</text>
</comment>
<keyword evidence="1" id="KW-0677">Repeat</keyword>
<sequence length="156" mass="17745">MHQEIRQIDSECKEYRLVFDGFSPDGKLQTVIEGLQMQEHRLLELQIGEDEKEKAALRVLQFISDVSVEQDHHDIRNTPSSNYLGSGQWLLKSRKYLEWCNGPPSVLWLRGTVGVGKPPSHRSLSSSAWLMTSTKLSPSSIFRSNMEKLLMSSVLS</sequence>
<reference evidence="3 4" key="1">
    <citation type="submission" date="2024-09" db="EMBL/GenBank/DDBJ databases">
        <title>Rethinking Asexuality: The Enigmatic Case of Functional Sexual Genes in Lepraria (Stereocaulaceae).</title>
        <authorList>
            <person name="Doellman M."/>
            <person name="Sun Y."/>
            <person name="Barcenas-Pena A."/>
            <person name="Lumbsch H.T."/>
            <person name="Grewe F."/>
        </authorList>
    </citation>
    <scope>NUCLEOTIDE SEQUENCE [LARGE SCALE GENOMIC DNA]</scope>
    <source>
        <strain evidence="3 4">Mercado 3170</strain>
    </source>
</reference>
<dbReference type="EMBL" id="JBEFKJ010000013">
    <property type="protein sequence ID" value="KAL2042749.1"/>
    <property type="molecule type" value="Genomic_DNA"/>
</dbReference>
<dbReference type="Pfam" id="PF24883">
    <property type="entry name" value="NPHP3_N"/>
    <property type="match status" value="1"/>
</dbReference>
<evidence type="ECO:0000313" key="4">
    <source>
        <dbReference type="Proteomes" id="UP001590950"/>
    </source>
</evidence>
<protein>
    <recommendedName>
        <fullName evidence="2">Nephrocystin 3-like N-terminal domain-containing protein</fullName>
    </recommendedName>
</protein>